<accession>A0ABN9QUG6</accession>
<evidence type="ECO:0000256" key="1">
    <source>
        <dbReference type="SAM" id="MobiDB-lite"/>
    </source>
</evidence>
<name>A0ABN9QUG6_9DINO</name>
<feature type="compositionally biased region" description="Basic and acidic residues" evidence="1">
    <location>
        <begin position="46"/>
        <end position="79"/>
    </location>
</feature>
<dbReference type="Proteomes" id="UP001189429">
    <property type="component" value="Unassembled WGS sequence"/>
</dbReference>
<proteinExistence type="predicted"/>
<feature type="compositionally biased region" description="Basic and acidic residues" evidence="1">
    <location>
        <begin position="88"/>
        <end position="129"/>
    </location>
</feature>
<organism evidence="2 3">
    <name type="scientific">Prorocentrum cordatum</name>
    <dbReference type="NCBI Taxonomy" id="2364126"/>
    <lineage>
        <taxon>Eukaryota</taxon>
        <taxon>Sar</taxon>
        <taxon>Alveolata</taxon>
        <taxon>Dinophyceae</taxon>
        <taxon>Prorocentrales</taxon>
        <taxon>Prorocentraceae</taxon>
        <taxon>Prorocentrum</taxon>
    </lineage>
</organism>
<keyword evidence="3" id="KW-1185">Reference proteome</keyword>
<evidence type="ECO:0000313" key="2">
    <source>
        <dbReference type="EMBL" id="CAK0809936.1"/>
    </source>
</evidence>
<gene>
    <name evidence="2" type="ORF">PCOR1329_LOCUS15053</name>
</gene>
<feature type="region of interest" description="Disordered" evidence="1">
    <location>
        <begin position="1"/>
        <end position="143"/>
    </location>
</feature>
<evidence type="ECO:0000313" key="3">
    <source>
        <dbReference type="Proteomes" id="UP001189429"/>
    </source>
</evidence>
<dbReference type="EMBL" id="CAUYUJ010004529">
    <property type="protein sequence ID" value="CAK0809936.1"/>
    <property type="molecule type" value="Genomic_DNA"/>
</dbReference>
<protein>
    <submittedName>
        <fullName evidence="2">Uncharacterized protein</fullName>
    </submittedName>
</protein>
<comment type="caution">
    <text evidence="2">The sequence shown here is derived from an EMBL/GenBank/DDBJ whole genome shotgun (WGS) entry which is preliminary data.</text>
</comment>
<sequence length="170" mass="18785">MVVELALLSTASSGPTATGKKPSVAAAKAVAKAGAPARPRTRSPSRPRERIRSPSRPRERTRSPSRPPEHAVAKADVVRKVSQPNAEAGKEARRGGDDADVKVENVKEEKVKEETVKVEDDSNRRKELDALESSLDMVHQDSDAQMKRMMELQRSMDELRKSMEDRPPKP</sequence>
<feature type="compositionally biased region" description="Low complexity" evidence="1">
    <location>
        <begin position="19"/>
        <end position="38"/>
    </location>
</feature>
<reference evidence="2" key="1">
    <citation type="submission" date="2023-10" db="EMBL/GenBank/DDBJ databases">
        <authorList>
            <person name="Chen Y."/>
            <person name="Shah S."/>
            <person name="Dougan E. K."/>
            <person name="Thang M."/>
            <person name="Chan C."/>
        </authorList>
    </citation>
    <scope>NUCLEOTIDE SEQUENCE [LARGE SCALE GENOMIC DNA]</scope>
</reference>